<evidence type="ECO:0000313" key="1">
    <source>
        <dbReference type="Proteomes" id="UP000887580"/>
    </source>
</evidence>
<accession>A0AC35F9P8</accession>
<proteinExistence type="predicted"/>
<organism evidence="1 2">
    <name type="scientific">Panagrolaimus sp. PS1159</name>
    <dbReference type="NCBI Taxonomy" id="55785"/>
    <lineage>
        <taxon>Eukaryota</taxon>
        <taxon>Metazoa</taxon>
        <taxon>Ecdysozoa</taxon>
        <taxon>Nematoda</taxon>
        <taxon>Chromadorea</taxon>
        <taxon>Rhabditida</taxon>
        <taxon>Tylenchina</taxon>
        <taxon>Panagrolaimomorpha</taxon>
        <taxon>Panagrolaimoidea</taxon>
        <taxon>Panagrolaimidae</taxon>
        <taxon>Panagrolaimus</taxon>
    </lineage>
</organism>
<reference evidence="2" key="1">
    <citation type="submission" date="2022-11" db="UniProtKB">
        <authorList>
            <consortium name="WormBaseParasite"/>
        </authorList>
    </citation>
    <scope>IDENTIFICATION</scope>
</reference>
<protein>
    <submittedName>
        <fullName evidence="2">Tudor domain-containing protein</fullName>
    </submittedName>
</protein>
<evidence type="ECO:0000313" key="2">
    <source>
        <dbReference type="WBParaSite" id="PS1159_v2.g1517.t1"/>
    </source>
</evidence>
<dbReference type="Proteomes" id="UP000887580">
    <property type="component" value="Unplaced"/>
</dbReference>
<sequence>MNASGMCTEENVRDDEGIEDHLEKVIPMRIFGTILAKNDDGTIAFRWAKDKRNLEEYQDDLNQHYRDQELPETVELKNETTYVIRLEDDDNYYRCQISNVYTRSSKIVHLIDYGKTINVDEADFFYFHHTLEWKEEYCFAFAGHCRIADKNQCLQLGLPLSDEFNVGEEVEIFLLSHREPYYAVVSSLRNPEAKLLDTTLTCDLLPEMVNAWNDVTSNYIELIPAERPTLSLSPKWIHETWPLLVTVAYIESLDKVAVCDLLCSLRSCILSEYLCENYGKPIVQQFLRVSDPINQIEIGVIVVALDPRSNRYYRARVCEVNASLTLVDLVGIDFPQWKSYNHPLENIWLLSKTLEALPRMHHYVPLRRHLAFPTDIKLLISDYAGCICEPHSIALLQHYDETLEPQFVIPDSGHKLQKFITILPAQNKNGSRYSSRSRLSATSNLSKKNSFKKWHNKSKKPVPSFKPVEDENAKKTTVQ</sequence>
<dbReference type="WBParaSite" id="PS1159_v2.g1517.t1">
    <property type="protein sequence ID" value="PS1159_v2.g1517.t1"/>
    <property type="gene ID" value="PS1159_v2.g1517"/>
</dbReference>
<name>A0AC35F9P8_9BILA</name>